<dbReference type="EMBL" id="MEWA01000019">
    <property type="protein sequence ID" value="OGC69571.1"/>
    <property type="molecule type" value="Genomic_DNA"/>
</dbReference>
<dbReference type="InterPro" id="IPR043712">
    <property type="entry name" value="DUF5652"/>
</dbReference>
<keyword evidence="1" id="KW-1133">Transmembrane helix</keyword>
<organism evidence="3 4">
    <name type="scientific">candidate division WWE3 bacterium RIFOXYC1_FULL_39_7</name>
    <dbReference type="NCBI Taxonomy" id="1802643"/>
    <lineage>
        <taxon>Bacteria</taxon>
        <taxon>Katanobacteria</taxon>
    </lineage>
</organism>
<comment type="caution">
    <text evidence="3">The sequence shown here is derived from an EMBL/GenBank/DDBJ whole genome shotgun (WGS) entry which is preliminary data.</text>
</comment>
<gene>
    <name evidence="3" type="ORF">A2415_03280</name>
</gene>
<dbReference type="Pfam" id="PF18893">
    <property type="entry name" value="DUF5652"/>
    <property type="match status" value="1"/>
</dbReference>
<evidence type="ECO:0000256" key="1">
    <source>
        <dbReference type="SAM" id="Phobius"/>
    </source>
</evidence>
<evidence type="ECO:0000313" key="3">
    <source>
        <dbReference type="EMBL" id="OGC69571.1"/>
    </source>
</evidence>
<dbReference type="Proteomes" id="UP000179113">
    <property type="component" value="Unassembled WGS sequence"/>
</dbReference>
<accession>A0A1F4WJK6</accession>
<feature type="domain" description="DUF5652" evidence="2">
    <location>
        <begin position="10"/>
        <end position="64"/>
    </location>
</feature>
<keyword evidence="1" id="KW-0812">Transmembrane</keyword>
<sequence length="69" mass="8075">MEILKFISQNPLILYPLILFDLVVRGIALWKSAQRNEKWWFIALLVVNSVGILPLIYLVLLRLQVRNKA</sequence>
<keyword evidence="1" id="KW-0472">Membrane</keyword>
<proteinExistence type="predicted"/>
<protein>
    <recommendedName>
        <fullName evidence="2">DUF5652 domain-containing protein</fullName>
    </recommendedName>
</protein>
<reference evidence="3 4" key="1">
    <citation type="journal article" date="2016" name="Nat. Commun.">
        <title>Thousands of microbial genomes shed light on interconnected biogeochemical processes in an aquifer system.</title>
        <authorList>
            <person name="Anantharaman K."/>
            <person name="Brown C.T."/>
            <person name="Hug L.A."/>
            <person name="Sharon I."/>
            <person name="Castelle C.J."/>
            <person name="Probst A.J."/>
            <person name="Thomas B.C."/>
            <person name="Singh A."/>
            <person name="Wilkins M.J."/>
            <person name="Karaoz U."/>
            <person name="Brodie E.L."/>
            <person name="Williams K.H."/>
            <person name="Hubbard S.S."/>
            <person name="Banfield J.F."/>
        </authorList>
    </citation>
    <scope>NUCLEOTIDE SEQUENCE [LARGE SCALE GENOMIC DNA]</scope>
</reference>
<evidence type="ECO:0000259" key="2">
    <source>
        <dbReference type="Pfam" id="PF18893"/>
    </source>
</evidence>
<name>A0A1F4WJK6_UNCKA</name>
<feature type="transmembrane region" description="Helical" evidence="1">
    <location>
        <begin position="12"/>
        <end position="33"/>
    </location>
</feature>
<evidence type="ECO:0000313" key="4">
    <source>
        <dbReference type="Proteomes" id="UP000179113"/>
    </source>
</evidence>
<dbReference type="AlphaFoldDB" id="A0A1F4WJK6"/>
<feature type="transmembrane region" description="Helical" evidence="1">
    <location>
        <begin position="39"/>
        <end position="60"/>
    </location>
</feature>